<dbReference type="Proteomes" id="UP000254893">
    <property type="component" value="Unassembled WGS sequence"/>
</dbReference>
<gene>
    <name evidence="1" type="ORF">NCTC11388_04262</name>
</gene>
<accession>A0A380CT36</accession>
<dbReference type="AlphaFoldDB" id="A0A380CT36"/>
<reference evidence="1 2" key="1">
    <citation type="submission" date="2018-06" db="EMBL/GenBank/DDBJ databases">
        <authorList>
            <consortium name="Pathogen Informatics"/>
            <person name="Doyle S."/>
        </authorList>
    </citation>
    <scope>NUCLEOTIDE SEQUENCE [LARGE SCALE GENOMIC DNA]</scope>
    <source>
        <strain evidence="1 2">NCTC11388</strain>
    </source>
</reference>
<name>A0A380CT36_SPHSI</name>
<dbReference type="RefSeq" id="WP_115171552.1">
    <property type="nucleotide sequence ID" value="NZ_UGYW01000002.1"/>
</dbReference>
<organism evidence="1 2">
    <name type="scientific">Sphingobacterium spiritivorum</name>
    <name type="common">Flavobacterium spiritivorum</name>
    <dbReference type="NCBI Taxonomy" id="258"/>
    <lineage>
        <taxon>Bacteria</taxon>
        <taxon>Pseudomonadati</taxon>
        <taxon>Bacteroidota</taxon>
        <taxon>Sphingobacteriia</taxon>
        <taxon>Sphingobacteriales</taxon>
        <taxon>Sphingobacteriaceae</taxon>
        <taxon>Sphingobacterium</taxon>
    </lineage>
</organism>
<protein>
    <submittedName>
        <fullName evidence="1">Uncharacterized protein</fullName>
    </submittedName>
</protein>
<proteinExistence type="predicted"/>
<evidence type="ECO:0000313" key="1">
    <source>
        <dbReference type="EMBL" id="SUJ28270.1"/>
    </source>
</evidence>
<evidence type="ECO:0000313" key="2">
    <source>
        <dbReference type="Proteomes" id="UP000254893"/>
    </source>
</evidence>
<sequence>MKGIKIQHQGEVFNIAVDFPITVFMYQRDGYYFLDVSGTDENNTSYTWIDKKMKTGDFLDFELIDQDKSLTTEPVKICKSFEESTPLEGEELAQMFREFLARFNALEEFLKKEGLIQ</sequence>
<dbReference type="EMBL" id="UGYW01000002">
    <property type="protein sequence ID" value="SUJ28270.1"/>
    <property type="molecule type" value="Genomic_DNA"/>
</dbReference>